<evidence type="ECO:0000259" key="9">
    <source>
        <dbReference type="PROSITE" id="PS50011"/>
    </source>
</evidence>
<dbReference type="RefSeq" id="XP_004037075.1">
    <property type="nucleotide sequence ID" value="XM_004037027.1"/>
</dbReference>
<keyword evidence="6" id="KW-0067">ATP-binding</keyword>
<evidence type="ECO:0000313" key="10">
    <source>
        <dbReference type="EMBL" id="EGR33089.1"/>
    </source>
</evidence>
<evidence type="ECO:0000256" key="6">
    <source>
        <dbReference type="ARBA" id="ARBA00022840"/>
    </source>
</evidence>
<dbReference type="PROSITE" id="PS50011">
    <property type="entry name" value="PROTEIN_KINASE_DOM"/>
    <property type="match status" value="1"/>
</dbReference>
<dbReference type="PROSITE" id="PS00108">
    <property type="entry name" value="PROTEIN_KINASE_ST"/>
    <property type="match status" value="1"/>
</dbReference>
<evidence type="ECO:0000313" key="11">
    <source>
        <dbReference type="Proteomes" id="UP000008983"/>
    </source>
</evidence>
<dbReference type="SMART" id="SM00220">
    <property type="entry name" value="S_TKc"/>
    <property type="match status" value="1"/>
</dbReference>
<dbReference type="InterPro" id="IPR045216">
    <property type="entry name" value="CK2_alpha"/>
</dbReference>
<feature type="domain" description="Protein kinase" evidence="9">
    <location>
        <begin position="1"/>
        <end position="153"/>
    </location>
</feature>
<dbReference type="PANTHER" id="PTHR24054:SF0">
    <property type="entry name" value="CASEIN KINASE II SUBUNIT ALPHA"/>
    <property type="match status" value="1"/>
</dbReference>
<dbReference type="Pfam" id="PF00069">
    <property type="entry name" value="Pkinase"/>
    <property type="match status" value="1"/>
</dbReference>
<accession>G0QNX4</accession>
<feature type="non-terminal residue" evidence="10">
    <location>
        <position position="1"/>
    </location>
</feature>
<evidence type="ECO:0000256" key="7">
    <source>
        <dbReference type="ARBA" id="ARBA00047899"/>
    </source>
</evidence>
<evidence type="ECO:0000256" key="5">
    <source>
        <dbReference type="ARBA" id="ARBA00022777"/>
    </source>
</evidence>
<dbReference type="InterPro" id="IPR000719">
    <property type="entry name" value="Prot_kinase_dom"/>
</dbReference>
<dbReference type="InterPro" id="IPR011009">
    <property type="entry name" value="Kinase-like_dom_sf"/>
</dbReference>
<dbReference type="STRING" id="857967.G0QNX4"/>
<evidence type="ECO:0000256" key="8">
    <source>
        <dbReference type="ARBA" id="ARBA00048679"/>
    </source>
</evidence>
<evidence type="ECO:0000256" key="1">
    <source>
        <dbReference type="ARBA" id="ARBA00012513"/>
    </source>
</evidence>
<reference evidence="10 11" key="1">
    <citation type="submission" date="2011-07" db="EMBL/GenBank/DDBJ databases">
        <authorList>
            <person name="Coyne R."/>
            <person name="Brami D."/>
            <person name="Johnson J."/>
            <person name="Hostetler J."/>
            <person name="Hannick L."/>
            <person name="Clark T."/>
            <person name="Cassidy-Hanley D."/>
            <person name="Inman J."/>
        </authorList>
    </citation>
    <scope>NUCLEOTIDE SEQUENCE [LARGE SCALE GENOMIC DNA]</scope>
    <source>
        <strain evidence="10 11">G5</strain>
    </source>
</reference>
<dbReference type="GO" id="GO:0004674">
    <property type="term" value="F:protein serine/threonine kinase activity"/>
    <property type="evidence" value="ECO:0007669"/>
    <property type="project" value="UniProtKB-KW"/>
</dbReference>
<keyword evidence="3" id="KW-0808">Transferase</keyword>
<comment type="catalytic activity">
    <reaction evidence="7">
        <text>L-threonyl-[protein] + ATP = O-phospho-L-threonyl-[protein] + ADP + H(+)</text>
        <dbReference type="Rhea" id="RHEA:46608"/>
        <dbReference type="Rhea" id="RHEA-COMP:11060"/>
        <dbReference type="Rhea" id="RHEA-COMP:11605"/>
        <dbReference type="ChEBI" id="CHEBI:15378"/>
        <dbReference type="ChEBI" id="CHEBI:30013"/>
        <dbReference type="ChEBI" id="CHEBI:30616"/>
        <dbReference type="ChEBI" id="CHEBI:61977"/>
        <dbReference type="ChEBI" id="CHEBI:456216"/>
        <dbReference type="EC" id="2.7.11.1"/>
    </reaction>
</comment>
<evidence type="ECO:0000256" key="4">
    <source>
        <dbReference type="ARBA" id="ARBA00022741"/>
    </source>
</evidence>
<gene>
    <name evidence="10" type="ORF">IMG5_062110</name>
</gene>
<dbReference type="OrthoDB" id="10020333at2759"/>
<keyword evidence="5 10" id="KW-0418">Kinase</keyword>
<dbReference type="Gene3D" id="1.10.510.10">
    <property type="entry name" value="Transferase(Phosphotransferase) domain 1"/>
    <property type="match status" value="1"/>
</dbReference>
<proteinExistence type="predicted"/>
<keyword evidence="4" id="KW-0547">Nucleotide-binding</keyword>
<dbReference type="AlphaFoldDB" id="G0QNX4"/>
<dbReference type="GO" id="GO:0005524">
    <property type="term" value="F:ATP binding"/>
    <property type="evidence" value="ECO:0007669"/>
    <property type="project" value="UniProtKB-KW"/>
</dbReference>
<dbReference type="Proteomes" id="UP000008983">
    <property type="component" value="Unassembled WGS sequence"/>
</dbReference>
<keyword evidence="2" id="KW-0723">Serine/threonine-protein kinase</keyword>
<comment type="catalytic activity">
    <reaction evidence="8">
        <text>L-seryl-[protein] + ATP = O-phospho-L-seryl-[protein] + ADP + H(+)</text>
        <dbReference type="Rhea" id="RHEA:17989"/>
        <dbReference type="Rhea" id="RHEA-COMP:9863"/>
        <dbReference type="Rhea" id="RHEA-COMP:11604"/>
        <dbReference type="ChEBI" id="CHEBI:15378"/>
        <dbReference type="ChEBI" id="CHEBI:29999"/>
        <dbReference type="ChEBI" id="CHEBI:30616"/>
        <dbReference type="ChEBI" id="CHEBI:83421"/>
        <dbReference type="ChEBI" id="CHEBI:456216"/>
        <dbReference type="EC" id="2.7.11.1"/>
    </reaction>
</comment>
<evidence type="ECO:0000256" key="3">
    <source>
        <dbReference type="ARBA" id="ARBA00022679"/>
    </source>
</evidence>
<dbReference type="InterPro" id="IPR008271">
    <property type="entry name" value="Ser/Thr_kinase_AS"/>
</dbReference>
<sequence length="153" mass="17621">VFEFVNGTSLTKTSSNITDDNDVRIFSYRLLKAVSELHDYGIIHNDLKGANILLNHENKKLKLIDFGLSYMYNPQLIRTSTGGTVNYKAPEQLINQGFNHHFTPAIDVHATGVLIAHLMYKKFHYLQLTQFERITAKEALKHKYFDPIRNLVE</sequence>
<dbReference type="GO" id="GO:0005956">
    <property type="term" value="C:protein kinase CK2 complex"/>
    <property type="evidence" value="ECO:0007669"/>
    <property type="project" value="TreeGrafter"/>
</dbReference>
<keyword evidence="11" id="KW-1185">Reference proteome</keyword>
<dbReference type="GO" id="GO:0005829">
    <property type="term" value="C:cytosol"/>
    <property type="evidence" value="ECO:0007669"/>
    <property type="project" value="TreeGrafter"/>
</dbReference>
<dbReference type="GO" id="GO:0051726">
    <property type="term" value="P:regulation of cell cycle"/>
    <property type="evidence" value="ECO:0007669"/>
    <property type="project" value="TreeGrafter"/>
</dbReference>
<protein>
    <recommendedName>
        <fullName evidence="1">non-specific serine/threonine protein kinase</fullName>
        <ecNumber evidence="1">2.7.11.1</ecNumber>
    </recommendedName>
</protein>
<dbReference type="OMA" id="VDYREIY"/>
<dbReference type="eggNOG" id="KOG0668">
    <property type="taxonomic scope" value="Eukaryota"/>
</dbReference>
<dbReference type="EMBL" id="GL983512">
    <property type="protein sequence ID" value="EGR33089.1"/>
    <property type="molecule type" value="Genomic_DNA"/>
</dbReference>
<dbReference type="EC" id="2.7.11.1" evidence="1"/>
<dbReference type="PANTHER" id="PTHR24054">
    <property type="entry name" value="CASEIN KINASE II SUBUNIT ALPHA"/>
    <property type="match status" value="1"/>
</dbReference>
<dbReference type="InParanoid" id="G0QNX4"/>
<dbReference type="GO" id="GO:0005634">
    <property type="term" value="C:nucleus"/>
    <property type="evidence" value="ECO:0007669"/>
    <property type="project" value="TreeGrafter"/>
</dbReference>
<organism evidence="10 11">
    <name type="scientific">Ichthyophthirius multifiliis</name>
    <name type="common">White spot disease agent</name>
    <name type="synonym">Ich</name>
    <dbReference type="NCBI Taxonomy" id="5932"/>
    <lineage>
        <taxon>Eukaryota</taxon>
        <taxon>Sar</taxon>
        <taxon>Alveolata</taxon>
        <taxon>Ciliophora</taxon>
        <taxon>Intramacronucleata</taxon>
        <taxon>Oligohymenophorea</taxon>
        <taxon>Hymenostomatida</taxon>
        <taxon>Ophryoglenina</taxon>
        <taxon>Ichthyophthirius</taxon>
    </lineage>
</organism>
<dbReference type="SUPFAM" id="SSF56112">
    <property type="entry name" value="Protein kinase-like (PK-like)"/>
    <property type="match status" value="1"/>
</dbReference>
<name>G0QNX4_ICHMU</name>
<dbReference type="GeneID" id="14909255"/>
<evidence type="ECO:0000256" key="2">
    <source>
        <dbReference type="ARBA" id="ARBA00022527"/>
    </source>
</evidence>